<dbReference type="EMBL" id="JAGSHT010000032">
    <property type="protein sequence ID" value="MBZ2199650.1"/>
    <property type="molecule type" value="Genomic_DNA"/>
</dbReference>
<keyword evidence="2" id="KW-1185">Reference proteome</keyword>
<sequence>MHVQARHTGALLPFERDRRLVLRRLPVGAVLSRATLTLTPVSADAGGRFLESLTFGTGTGTGSWGASKVVGTGALEVDLHARRRLASLTGSGLAGAPLLVDLGGGYLGLDADGGFTDGPAFELSNATELPGVSVTGLRVPAGGVDVSVLRVASPPSNLTLAVAGGPVFWSHFGDLTGPVTTPDFSEVVTALLPGLPVANGAHVLELVLHSDSIARLDVTLDVEFTLAVAAAQVRTVRAQYAFDGVPSDGGGRLVVAVPAGAVVAGTTGQVLGAFAATQVVHGPVTAAAAVDLVAIEAGGSLAQPLRPAAPLVATSVDLLVTSVSAQATLAVGLFADDDGKPGRTSLLPRPAELVLNRDTAGAPTWLNVALPGELELAARRVWLVVQATAGRAAWSAAPGPADEGGLPGPALQQTRDGGLSWRAVDAAGSGAAGAAAALRLRHATTGFRMPLELRAGGGGQEVAVSLQRFAPSGAVDFSLDFPEVADALNTALAAAGGGPGAGEEIANGDFGQWYRVGQQPVETGRLSGAPDVAQDLAVVAPDGTEVFVIGHRFVDDAPVVVLTAYETYSRRWLLRTDLGAGEPLAVAIDPGGRRLVVSIDPLRGVGLSSSSVTRGVLVVVDAATGRALGEPIVVPDRVTHLAPAADGLGVHLAGVTTGEAGRRTVVRHLDWALLEAAATGGPFPADVPGDDVPGVPVALATGVDGLIAVLTRTPSPSSGADEVTHLFVYDDRAAIGAGDRREAAPESVEGARGVACAPGQVLVLTAAQVRYLSPASLQVGTRVGVGGPNSPASAIALDAAGGLAVVVGADAVTVLDVAARRTSAGRYSLGGDGDPGIAVSPPGTHAVLTRPFGDAAVLITIGDPVPADWELTAGQVRPFALPTGRLMALIGDRPSSFGRAPTPAPAPVPAPGSGLRRVAVAGAAIQSALAQVVPVLGGARYRFSFDGVALVEGASAQVRWIGDACGVERVDRVPVSVFDTADRSVLERVPHHEAALTAPAGARSAEVRFHAAESYLLVDDVSLAGSADVAGTTWSPVGSAALTNTPTDGGATFTNGGATPSELAQVVGVSAGDTYELTFRAVPTGAPGARLELRFADETTAAVGPSVVLGVDALDLDAHGATGVVPAGAVEAILAIVVPPGGALTVTDLHLRLGSPTEVEVYLASEAPGEVSLTGVGVLLEEGPTAPAPVPPEGLCPPTPPGSAEDGTACYCRGCGRTAPVPRAPQAISTAGRPVSVGICTSCGTGVVRTGGRVVGRAGGQPSAVAVPTFRLPARTPATGPALVAEVVVEASLEEVEFIGPARAAALAAAGVPDVVALAGADPALVATLPGVSTTLAPRIIAAAAALVRARGSRVLLGL</sequence>
<evidence type="ECO:0000313" key="2">
    <source>
        <dbReference type="Proteomes" id="UP000826651"/>
    </source>
</evidence>
<dbReference type="Proteomes" id="UP000826651">
    <property type="component" value="Unassembled WGS sequence"/>
</dbReference>
<reference evidence="1 2" key="1">
    <citation type="submission" date="2021-04" db="EMBL/GenBank/DDBJ databases">
        <title>Ruania sp. nov., isolated from sandy soil of mangrove forest.</title>
        <authorList>
            <person name="Ge X."/>
            <person name="Huang R."/>
            <person name="Liu W."/>
        </authorList>
    </citation>
    <scope>NUCLEOTIDE SEQUENCE [LARGE SCALE GENOMIC DNA]</scope>
    <source>
        <strain evidence="1 2">N2-46</strain>
    </source>
</reference>
<proteinExistence type="predicted"/>
<comment type="caution">
    <text evidence="1">The sequence shown here is derived from an EMBL/GenBank/DDBJ whole genome shotgun (WGS) entry which is preliminary data.</text>
</comment>
<organism evidence="1 2">
    <name type="scientific">Occultella gossypii</name>
    <dbReference type="NCBI Taxonomy" id="2800820"/>
    <lineage>
        <taxon>Bacteria</taxon>
        <taxon>Bacillati</taxon>
        <taxon>Actinomycetota</taxon>
        <taxon>Actinomycetes</taxon>
        <taxon>Micrococcales</taxon>
        <taxon>Ruaniaceae</taxon>
        <taxon>Occultella</taxon>
    </lineage>
</organism>
<dbReference type="Gene3D" id="1.10.150.20">
    <property type="entry name" value="5' to 3' exonuclease, C-terminal subdomain"/>
    <property type="match status" value="1"/>
</dbReference>
<evidence type="ECO:0000313" key="1">
    <source>
        <dbReference type="EMBL" id="MBZ2199650.1"/>
    </source>
</evidence>
<dbReference type="RefSeq" id="WP_223411627.1">
    <property type="nucleotide sequence ID" value="NZ_JAGSHT010000032.1"/>
</dbReference>
<gene>
    <name evidence="1" type="ORF">KCQ71_26150</name>
</gene>
<protein>
    <submittedName>
        <fullName evidence="1">Uncharacterized protein</fullName>
    </submittedName>
</protein>
<dbReference type="Pfam" id="PF14520">
    <property type="entry name" value="HHH_5"/>
    <property type="match status" value="1"/>
</dbReference>
<name>A0ABS7SH21_9MICO</name>
<accession>A0ABS7SH21</accession>
<dbReference type="InterPro" id="IPR011044">
    <property type="entry name" value="Quino_amine_DH_bsu"/>
</dbReference>
<dbReference type="SUPFAM" id="SSF50969">
    <property type="entry name" value="YVTN repeat-like/Quinoprotein amine dehydrogenase"/>
    <property type="match status" value="1"/>
</dbReference>